<dbReference type="Proteomes" id="UP000284605">
    <property type="component" value="Unassembled WGS sequence"/>
</dbReference>
<dbReference type="Pfam" id="PF16363">
    <property type="entry name" value="GDP_Man_Dehyd"/>
    <property type="match status" value="1"/>
</dbReference>
<keyword evidence="5" id="KW-0520">NAD</keyword>
<evidence type="ECO:0000256" key="6">
    <source>
        <dbReference type="ARBA" id="ARBA00023239"/>
    </source>
</evidence>
<dbReference type="GO" id="GO:0009225">
    <property type="term" value="P:nucleotide-sugar metabolic process"/>
    <property type="evidence" value="ECO:0007669"/>
    <property type="project" value="InterPro"/>
</dbReference>
<comment type="similarity">
    <text evidence="3 7">Belongs to the NAD(P)-dependent epimerase/dehydratase family. dTDP-glucose dehydratase subfamily.</text>
</comment>
<dbReference type="EMBL" id="QYUK01000011">
    <property type="protein sequence ID" value="RJF89459.1"/>
    <property type="molecule type" value="Genomic_DNA"/>
</dbReference>
<dbReference type="AlphaFoldDB" id="A0A418WHT2"/>
<name>A0A418WHT2_9PROT</name>
<dbReference type="Gene3D" id="3.40.50.720">
    <property type="entry name" value="NAD(P)-binding Rossmann-like Domain"/>
    <property type="match status" value="1"/>
</dbReference>
<dbReference type="NCBIfam" id="TIGR01181">
    <property type="entry name" value="dTDP_gluc_dehyt"/>
    <property type="match status" value="1"/>
</dbReference>
<dbReference type="SUPFAM" id="SSF51735">
    <property type="entry name" value="NAD(P)-binding Rossmann-fold domains"/>
    <property type="match status" value="1"/>
</dbReference>
<keyword evidence="10" id="KW-1185">Reference proteome</keyword>
<evidence type="ECO:0000313" key="10">
    <source>
        <dbReference type="Proteomes" id="UP000284605"/>
    </source>
</evidence>
<evidence type="ECO:0000313" key="9">
    <source>
        <dbReference type="EMBL" id="RJF89459.1"/>
    </source>
</evidence>
<dbReference type="InterPro" id="IPR005888">
    <property type="entry name" value="dTDP_Gluc_deHydtase"/>
</dbReference>
<protein>
    <recommendedName>
        <fullName evidence="4 7">dTDP-glucose 4,6-dehydratase</fullName>
        <ecNumber evidence="4 7">4.2.1.46</ecNumber>
    </recommendedName>
</protein>
<dbReference type="InterPro" id="IPR036291">
    <property type="entry name" value="NAD(P)-bd_dom_sf"/>
</dbReference>
<sequence>MKILVTGGAGFIGSGLVRHIIAERAHDQVLNLDKLTYAGTLTSLHGVEGNPRYRFVQGDIGDRALLAGLLAQFAPDVVIHLAAESHVDRSIEGPGAFVETNVVGTYSLLEATLAYWRTLDAERKAAFRFHHVSTDEVFGSLGETGFFTEETPYSPRSPYSASKAASDHLVMAWHHTYGLPVVLTNCSNNYGPHQFPEKLIPLMIIKGLAGEKLPVYGKGDNVRDWLYVDDHVRALCTVFDKGRVGETYNVGGNAERTNLTVVETICAALDGLRPRADGKPHAAQIGFVTDRPGHDQRYAIDAAKIRRELGWEPRESFETGMAATVAWYLENEPWWRAIEASRYGGERLGLARRA</sequence>
<accession>A0A418WHT2</accession>
<comment type="catalytic activity">
    <reaction evidence="1 7">
        <text>dTDP-alpha-D-glucose = dTDP-4-dehydro-6-deoxy-alpha-D-glucose + H2O</text>
        <dbReference type="Rhea" id="RHEA:17221"/>
        <dbReference type="ChEBI" id="CHEBI:15377"/>
        <dbReference type="ChEBI" id="CHEBI:57477"/>
        <dbReference type="ChEBI" id="CHEBI:57649"/>
        <dbReference type="EC" id="4.2.1.46"/>
    </reaction>
</comment>
<keyword evidence="6 7" id="KW-0456">Lyase</keyword>
<dbReference type="CDD" id="cd05246">
    <property type="entry name" value="dTDP_GD_SDR_e"/>
    <property type="match status" value="1"/>
</dbReference>
<proteinExistence type="inferred from homology"/>
<dbReference type="PANTHER" id="PTHR43000">
    <property type="entry name" value="DTDP-D-GLUCOSE 4,6-DEHYDRATASE-RELATED"/>
    <property type="match status" value="1"/>
</dbReference>
<evidence type="ECO:0000256" key="7">
    <source>
        <dbReference type="RuleBase" id="RU004473"/>
    </source>
</evidence>
<reference evidence="9 10" key="1">
    <citation type="submission" date="2018-09" db="EMBL/GenBank/DDBJ databases">
        <authorList>
            <person name="Zhu H."/>
        </authorList>
    </citation>
    <scope>NUCLEOTIDE SEQUENCE [LARGE SCALE GENOMIC DNA]</scope>
    <source>
        <strain evidence="9 10">K1W22B-8</strain>
    </source>
</reference>
<evidence type="ECO:0000256" key="3">
    <source>
        <dbReference type="ARBA" id="ARBA00008178"/>
    </source>
</evidence>
<dbReference type="GO" id="GO:0008460">
    <property type="term" value="F:dTDP-glucose 4,6-dehydratase activity"/>
    <property type="evidence" value="ECO:0007669"/>
    <property type="project" value="UniProtKB-EC"/>
</dbReference>
<comment type="cofactor">
    <cofactor evidence="2 7">
        <name>NAD(+)</name>
        <dbReference type="ChEBI" id="CHEBI:57540"/>
    </cofactor>
</comment>
<evidence type="ECO:0000256" key="5">
    <source>
        <dbReference type="ARBA" id="ARBA00023027"/>
    </source>
</evidence>
<evidence type="ECO:0000256" key="2">
    <source>
        <dbReference type="ARBA" id="ARBA00001911"/>
    </source>
</evidence>
<organism evidence="9 10">
    <name type="scientific">Oleomonas cavernae</name>
    <dbReference type="NCBI Taxonomy" id="2320859"/>
    <lineage>
        <taxon>Bacteria</taxon>
        <taxon>Pseudomonadati</taxon>
        <taxon>Pseudomonadota</taxon>
        <taxon>Alphaproteobacteria</taxon>
        <taxon>Acetobacterales</taxon>
        <taxon>Acetobacteraceae</taxon>
        <taxon>Oleomonas</taxon>
    </lineage>
</organism>
<evidence type="ECO:0000259" key="8">
    <source>
        <dbReference type="Pfam" id="PF16363"/>
    </source>
</evidence>
<evidence type="ECO:0000256" key="4">
    <source>
        <dbReference type="ARBA" id="ARBA00011990"/>
    </source>
</evidence>
<evidence type="ECO:0000256" key="1">
    <source>
        <dbReference type="ARBA" id="ARBA00001539"/>
    </source>
</evidence>
<dbReference type="Gene3D" id="3.90.25.10">
    <property type="entry name" value="UDP-galactose 4-epimerase, domain 1"/>
    <property type="match status" value="1"/>
</dbReference>
<feature type="domain" description="NAD(P)-binding" evidence="8">
    <location>
        <begin position="4"/>
        <end position="322"/>
    </location>
</feature>
<gene>
    <name evidence="9" type="primary">rfbB</name>
    <name evidence="9" type="ORF">D3874_22855</name>
</gene>
<dbReference type="EC" id="4.2.1.46" evidence="4 7"/>
<comment type="caution">
    <text evidence="9">The sequence shown here is derived from an EMBL/GenBank/DDBJ whole genome shotgun (WGS) entry which is preliminary data.</text>
</comment>
<dbReference type="OrthoDB" id="9801785at2"/>
<dbReference type="InterPro" id="IPR016040">
    <property type="entry name" value="NAD(P)-bd_dom"/>
</dbReference>
<dbReference type="RefSeq" id="WP_119781359.1">
    <property type="nucleotide sequence ID" value="NZ_QYUK01000011.1"/>
</dbReference>